<evidence type="ECO:0000259" key="5">
    <source>
        <dbReference type="Pfam" id="PF17863"/>
    </source>
</evidence>
<dbReference type="EMBL" id="CP098735">
    <property type="protein sequence ID" value="USE77759.1"/>
    <property type="molecule type" value="Genomic_DNA"/>
</dbReference>
<evidence type="ECO:0000313" key="6">
    <source>
        <dbReference type="EMBL" id="NNH10793.1"/>
    </source>
</evidence>
<dbReference type="Gene3D" id="1.10.8.80">
    <property type="entry name" value="Magnesium chelatase subunit I, C-Terminal domain"/>
    <property type="match status" value="1"/>
</dbReference>
<dbReference type="PIRSF" id="PIRSF002849">
    <property type="entry name" value="AAA_ATPase_chaperone_MoxR_prd"/>
    <property type="match status" value="1"/>
</dbReference>
<dbReference type="Proteomes" id="UP001056648">
    <property type="component" value="Chromosome 1"/>
</dbReference>
<evidence type="ECO:0000256" key="3">
    <source>
        <dbReference type="ARBA" id="ARBA00061607"/>
    </source>
</evidence>
<name>A0A849BA83_9BURK</name>
<dbReference type="GO" id="GO:0016887">
    <property type="term" value="F:ATP hydrolysis activity"/>
    <property type="evidence" value="ECO:0007669"/>
    <property type="project" value="InterPro"/>
</dbReference>
<keyword evidence="9" id="KW-1185">Reference proteome</keyword>
<feature type="domain" description="ATPase AAA-3" evidence="4">
    <location>
        <begin position="45"/>
        <end position="175"/>
    </location>
</feature>
<organism evidence="6 8">
    <name type="scientific">Cupriavidus gilardii</name>
    <dbReference type="NCBI Taxonomy" id="82541"/>
    <lineage>
        <taxon>Bacteria</taxon>
        <taxon>Pseudomonadati</taxon>
        <taxon>Pseudomonadota</taxon>
        <taxon>Betaproteobacteria</taxon>
        <taxon>Burkholderiales</taxon>
        <taxon>Burkholderiaceae</taxon>
        <taxon>Cupriavidus</taxon>
    </lineage>
</organism>
<dbReference type="GO" id="GO:0005524">
    <property type="term" value="F:ATP binding"/>
    <property type="evidence" value="ECO:0007669"/>
    <property type="project" value="UniProtKB-KW"/>
</dbReference>
<keyword evidence="2" id="KW-0067">ATP-binding</keyword>
<dbReference type="Pfam" id="PF07726">
    <property type="entry name" value="AAA_3"/>
    <property type="match status" value="1"/>
</dbReference>
<dbReference type="InterPro" id="IPR050764">
    <property type="entry name" value="CbbQ/NirQ/NorQ/GpvN"/>
</dbReference>
<evidence type="ECO:0000313" key="8">
    <source>
        <dbReference type="Proteomes" id="UP000542973"/>
    </source>
</evidence>
<proteinExistence type="inferred from homology"/>
<evidence type="ECO:0000256" key="1">
    <source>
        <dbReference type="ARBA" id="ARBA00022741"/>
    </source>
</evidence>
<dbReference type="Pfam" id="PF17863">
    <property type="entry name" value="AAA_lid_2"/>
    <property type="match status" value="1"/>
</dbReference>
<evidence type="ECO:0000256" key="2">
    <source>
        <dbReference type="ARBA" id="ARBA00022840"/>
    </source>
</evidence>
<evidence type="ECO:0000313" key="9">
    <source>
        <dbReference type="Proteomes" id="UP001056648"/>
    </source>
</evidence>
<dbReference type="PANTHER" id="PTHR42759">
    <property type="entry name" value="MOXR FAMILY PROTEIN"/>
    <property type="match status" value="1"/>
</dbReference>
<reference evidence="7" key="2">
    <citation type="submission" date="2022-06" db="EMBL/GenBank/DDBJ databases">
        <title>Complete genome sequence and characterization of Cupriavidus gilardii QJ1 isolated from contaminating cells.</title>
        <authorList>
            <person name="Qi J."/>
        </authorList>
    </citation>
    <scope>NUCLEOTIDE SEQUENCE</scope>
    <source>
        <strain evidence="7">QJ1</strain>
    </source>
</reference>
<reference evidence="6 8" key="1">
    <citation type="submission" date="2020-05" db="EMBL/GenBank/DDBJ databases">
        <title>MicrobeNet Type strains.</title>
        <authorList>
            <person name="Nicholson A.C."/>
        </authorList>
    </citation>
    <scope>NUCLEOTIDE SEQUENCE [LARGE SCALE GENOMIC DNA]</scope>
    <source>
        <strain evidence="6 8">ATCC 700815</strain>
    </source>
</reference>
<dbReference type="Gene3D" id="3.40.50.300">
    <property type="entry name" value="P-loop containing nucleotide triphosphate hydrolases"/>
    <property type="match status" value="1"/>
</dbReference>
<comment type="similarity">
    <text evidence="3">Belongs to the MoxR family.</text>
</comment>
<dbReference type="EMBL" id="JABEMD010000010">
    <property type="protein sequence ID" value="NNH10793.1"/>
    <property type="molecule type" value="Genomic_DNA"/>
</dbReference>
<dbReference type="Proteomes" id="UP000542973">
    <property type="component" value="Unassembled WGS sequence"/>
</dbReference>
<evidence type="ECO:0000259" key="4">
    <source>
        <dbReference type="Pfam" id="PF07726"/>
    </source>
</evidence>
<dbReference type="InterPro" id="IPR041628">
    <property type="entry name" value="ChlI/MoxR_AAA_lid"/>
</dbReference>
<dbReference type="PANTHER" id="PTHR42759:SF1">
    <property type="entry name" value="MAGNESIUM-CHELATASE SUBUNIT CHLD"/>
    <property type="match status" value="1"/>
</dbReference>
<dbReference type="InterPro" id="IPR027417">
    <property type="entry name" value="P-loop_NTPase"/>
</dbReference>
<evidence type="ECO:0000313" key="7">
    <source>
        <dbReference type="EMBL" id="USE77759.1"/>
    </source>
</evidence>
<protein>
    <submittedName>
        <fullName evidence="6">MoxR family ATPase</fullName>
    </submittedName>
</protein>
<gene>
    <name evidence="6" type="ORF">HLB16_07855</name>
    <name evidence="7" type="ORF">NDR89_01535</name>
</gene>
<dbReference type="SUPFAM" id="SSF52540">
    <property type="entry name" value="P-loop containing nucleoside triphosphate hydrolases"/>
    <property type="match status" value="1"/>
</dbReference>
<keyword evidence="1" id="KW-0547">Nucleotide-binding</keyword>
<dbReference type="AlphaFoldDB" id="A0A849BA83"/>
<feature type="domain" description="ChlI/MoxR AAA lid" evidence="5">
    <location>
        <begin position="250"/>
        <end position="314"/>
    </location>
</feature>
<dbReference type="FunFam" id="3.40.50.300:FF:000640">
    <property type="entry name" value="MoxR family ATPase"/>
    <property type="match status" value="1"/>
</dbReference>
<dbReference type="RefSeq" id="WP_053823919.1">
    <property type="nucleotide sequence ID" value="NZ_BAAAEB010000023.1"/>
</dbReference>
<dbReference type="InterPro" id="IPR011703">
    <property type="entry name" value="ATPase_AAA-3"/>
</dbReference>
<accession>A0A849BA83</accession>
<sequence length="337" mass="37149">MNDQARDAIETANLMERLLYEVKRVVVGQDHFLERVLVAILAGGHLLVEGVPGLAKTLTVNTLARTMRGTFKRIQFTPDLLPADLVGTRMYHQGTGQFSTVRGPVFANLLLADEINRAPAKVQSALLEVMQEKQVTIAGETHRVPMPFLVMATQNPIETEGTYPLPEAQVDRFMMKVLVGYPSEDEEVVIVNRVTGPRIDVSPIATPEQLAELQQECRTIYVDPGLIQYAVRVVSATRRPASYGLDDLDRYVTFGASPRATIGLIEGARALALLRGRHYAVPEDVIDLVPDVLRHRLSLSYEAMSDGVTADALIGRIVQAMPVPERPLESHVRAAAR</sequence>
<dbReference type="CDD" id="cd00009">
    <property type="entry name" value="AAA"/>
    <property type="match status" value="1"/>
</dbReference>